<dbReference type="Pfam" id="PF00581">
    <property type="entry name" value="Rhodanese"/>
    <property type="match status" value="1"/>
</dbReference>
<dbReference type="InterPro" id="IPR036873">
    <property type="entry name" value="Rhodanese-like_dom_sf"/>
</dbReference>
<keyword evidence="4" id="KW-0274">FAD</keyword>
<comment type="similarity">
    <text evidence="2">Belongs to the class-III pyridine nucleotide-disulfide oxidoreductase family.</text>
</comment>
<evidence type="ECO:0000256" key="5">
    <source>
        <dbReference type="ARBA" id="ARBA00023002"/>
    </source>
</evidence>
<evidence type="ECO:0000256" key="1">
    <source>
        <dbReference type="ARBA" id="ARBA00001974"/>
    </source>
</evidence>
<dbReference type="InterPro" id="IPR050260">
    <property type="entry name" value="FAD-bd_OxRdtase"/>
</dbReference>
<dbReference type="SUPFAM" id="SSF52821">
    <property type="entry name" value="Rhodanese/Cell cycle control phosphatase"/>
    <property type="match status" value="1"/>
</dbReference>
<dbReference type="GO" id="GO:0050451">
    <property type="term" value="F:CoA-disulfide reductase (NADPH) activity"/>
    <property type="evidence" value="ECO:0007669"/>
    <property type="project" value="UniProtKB-EC"/>
</dbReference>
<keyword evidence="5 8" id="KW-0560">Oxidoreductase</keyword>
<accession>A0A644X5U0</accession>
<dbReference type="InterPro" id="IPR016156">
    <property type="entry name" value="FAD/NAD-linked_Rdtase_dimer_sf"/>
</dbReference>
<organism evidence="8">
    <name type="scientific">bioreactor metagenome</name>
    <dbReference type="NCBI Taxonomy" id="1076179"/>
    <lineage>
        <taxon>unclassified sequences</taxon>
        <taxon>metagenomes</taxon>
        <taxon>ecological metagenomes</taxon>
    </lineage>
</organism>
<dbReference type="PANTHER" id="PTHR43429">
    <property type="entry name" value="PYRIDINE NUCLEOTIDE-DISULFIDE OXIDOREDUCTASE DOMAIN-CONTAINING"/>
    <property type="match status" value="1"/>
</dbReference>
<evidence type="ECO:0000256" key="3">
    <source>
        <dbReference type="ARBA" id="ARBA00022630"/>
    </source>
</evidence>
<dbReference type="Pfam" id="PF02852">
    <property type="entry name" value="Pyr_redox_dim"/>
    <property type="match status" value="1"/>
</dbReference>
<feature type="domain" description="Rhodanese" evidence="7">
    <location>
        <begin position="470"/>
        <end position="557"/>
    </location>
</feature>
<evidence type="ECO:0000256" key="6">
    <source>
        <dbReference type="ARBA" id="ARBA00023284"/>
    </source>
</evidence>
<dbReference type="PROSITE" id="PS50206">
    <property type="entry name" value="RHODANESE_3"/>
    <property type="match status" value="1"/>
</dbReference>
<dbReference type="InterPro" id="IPR023753">
    <property type="entry name" value="FAD/NAD-binding_dom"/>
</dbReference>
<evidence type="ECO:0000259" key="7">
    <source>
        <dbReference type="PROSITE" id="PS50206"/>
    </source>
</evidence>
<dbReference type="EC" id="1.8.1.14" evidence="8"/>
<dbReference type="SMART" id="SM00450">
    <property type="entry name" value="RHOD"/>
    <property type="match status" value="1"/>
</dbReference>
<gene>
    <name evidence="8" type="primary">cdr_16</name>
    <name evidence="8" type="ORF">SDC9_57858</name>
</gene>
<evidence type="ECO:0000313" key="8">
    <source>
        <dbReference type="EMBL" id="MPM11512.1"/>
    </source>
</evidence>
<dbReference type="PRINTS" id="PR00368">
    <property type="entry name" value="FADPNR"/>
</dbReference>
<dbReference type="SUPFAM" id="SSF51905">
    <property type="entry name" value="FAD/NAD(P)-binding domain"/>
    <property type="match status" value="2"/>
</dbReference>
<dbReference type="Gene3D" id="3.40.250.10">
    <property type="entry name" value="Rhodanese-like domain"/>
    <property type="match status" value="1"/>
</dbReference>
<evidence type="ECO:0000256" key="4">
    <source>
        <dbReference type="ARBA" id="ARBA00022827"/>
    </source>
</evidence>
<comment type="caution">
    <text evidence="8">The sequence shown here is derived from an EMBL/GenBank/DDBJ whole genome shotgun (WGS) entry which is preliminary data.</text>
</comment>
<keyword evidence="3" id="KW-0285">Flavoprotein</keyword>
<dbReference type="InterPro" id="IPR036188">
    <property type="entry name" value="FAD/NAD-bd_sf"/>
</dbReference>
<reference evidence="8" key="1">
    <citation type="submission" date="2019-08" db="EMBL/GenBank/DDBJ databases">
        <authorList>
            <person name="Kucharzyk K."/>
            <person name="Murdoch R.W."/>
            <person name="Higgins S."/>
            <person name="Loffler F."/>
        </authorList>
    </citation>
    <scope>NUCLEOTIDE SEQUENCE</scope>
</reference>
<dbReference type="EMBL" id="VSSQ01001839">
    <property type="protein sequence ID" value="MPM11512.1"/>
    <property type="molecule type" value="Genomic_DNA"/>
</dbReference>
<dbReference type="AlphaFoldDB" id="A0A644X5U0"/>
<protein>
    <submittedName>
        <fullName evidence="8">Coenzyme A disulfide reductase</fullName>
        <ecNumber evidence="8">1.8.1.14</ecNumber>
    </submittedName>
</protein>
<dbReference type="InterPro" id="IPR004099">
    <property type="entry name" value="Pyr_nucl-diS_OxRdtase_dimer"/>
</dbReference>
<dbReference type="Gene3D" id="3.50.50.60">
    <property type="entry name" value="FAD/NAD(P)-binding domain"/>
    <property type="match status" value="2"/>
</dbReference>
<sequence>MSQKIVIIGGVAGGASAAVRVRRLDESAQVILLERGSYISFANCGLPYYIGDAIKKRNNLLVQTPKAMKARFNIDVRIDSEAMKIDTKAKTVEVKNHATGETYTESYDKLILSPGASPVVPPIPGLNECNVFTVWSIPDTDRIKEYVTARQLKSAVVVGGGFVGIEMVENLHVLGLEVTVVEMLDQVMNNVDKDMAQFVHMELTANGVSLFLSEKVTAFHKDGDQTVVELGSGKSLATDLVIMAAGIKPNSELARAAGLALGERGHIVTSEYLQTSDPDVYAVGDAIEVEDFVAHTRTAVPLAGPANKQGRIAADNVCGLKSKYLGTQGTSVARVFGKTVASTGLTEKALLRAGKKPYEDFLVLYSHPFNHATYYPGSTQIHMKLIFAPGDGRILGAQAVGMDGTDKRIDVIATCIRYGGVASDLARLELAYAPPYNTAKDPVNFLGFMAENVLAGKMDIIQWHELENLDTSKYQLVDVRTAKENEEGAIPGSLLVPVDDIRANLDKFDKSKTALVYCRVGLRAYIATRILGQNGIKARNVTGGWLTWEAGTFKPNK</sequence>
<comment type="cofactor">
    <cofactor evidence="1">
        <name>FAD</name>
        <dbReference type="ChEBI" id="CHEBI:57692"/>
    </cofactor>
</comment>
<dbReference type="InterPro" id="IPR001763">
    <property type="entry name" value="Rhodanese-like_dom"/>
</dbReference>
<proteinExistence type="inferred from homology"/>
<dbReference type="SUPFAM" id="SSF55424">
    <property type="entry name" value="FAD/NAD-linked reductases, dimerisation (C-terminal) domain"/>
    <property type="match status" value="1"/>
</dbReference>
<dbReference type="PANTHER" id="PTHR43429:SF1">
    <property type="entry name" value="NAD(P)H SULFUR OXIDOREDUCTASE (COA-DEPENDENT)"/>
    <property type="match status" value="1"/>
</dbReference>
<evidence type="ECO:0000256" key="2">
    <source>
        <dbReference type="ARBA" id="ARBA00009130"/>
    </source>
</evidence>
<keyword evidence="6" id="KW-0676">Redox-active center</keyword>
<name>A0A644X5U0_9ZZZZ</name>
<dbReference type="PRINTS" id="PR00411">
    <property type="entry name" value="PNDRDTASEI"/>
</dbReference>
<dbReference type="Pfam" id="PF07992">
    <property type="entry name" value="Pyr_redox_2"/>
    <property type="match status" value="1"/>
</dbReference>